<evidence type="ECO:0000256" key="1">
    <source>
        <dbReference type="ARBA" id="ARBA00011891"/>
    </source>
</evidence>
<dbReference type="Proteomes" id="UP000235371">
    <property type="component" value="Unassembled WGS sequence"/>
</dbReference>
<protein>
    <recommendedName>
        <fullName evidence="1">ceramidase</fullName>
        <ecNumber evidence="1">3.5.1.23</ecNumber>
    </recommendedName>
</protein>
<dbReference type="RefSeq" id="XP_024735260.1">
    <property type="nucleotide sequence ID" value="XM_024886963.1"/>
</dbReference>
<dbReference type="EMBL" id="KZ613822">
    <property type="protein sequence ID" value="PMD58356.1"/>
    <property type="molecule type" value="Genomic_DNA"/>
</dbReference>
<dbReference type="AlphaFoldDB" id="A0A2J6T5Q9"/>
<dbReference type="EC" id="3.5.1.23" evidence="1"/>
<keyword evidence="3" id="KW-1185">Reference proteome</keyword>
<dbReference type="STRING" id="1095630.A0A2J6T5Q9"/>
<sequence>MREITPLFDEVLSTMIPWPQLRRWIEFLASILLRRVYSPEETKELKGIAKASGVALYIIIALNVLLDSLLGCTSGAVIASLDKRGGRRAPGREEERMLHFRTLDWGMDPLRNVLVQLEFIRSESDEPEKVIARTITYAGFVGVLTGVREGLSISLNFRPNHRCSNFKLRLHQLLVIFGFRPAIASHLRNTIFPDPAGPPPLPTMGLTVAIAQSKTAPCYLVLCDGEATTVIEKDLIGAKIRNSKEFIVHTNHDTRSDDPAEHAQNKKSIVLGIEALVEESEERRACVQKKWDGVRRRYEKRLNEALEREEAFELKPPMVREDRLREWVRAYPVMNECTHFGCIMDAKTGTVRFLERGSGDAR</sequence>
<dbReference type="OrthoDB" id="5273684at2759"/>
<name>A0A2J6T5Q9_9HELO</name>
<dbReference type="PANTHER" id="PTHR28583:SF1">
    <property type="entry name" value="ACID CERAMIDASE"/>
    <property type="match status" value="1"/>
</dbReference>
<proteinExistence type="predicted"/>
<evidence type="ECO:0000313" key="2">
    <source>
        <dbReference type="EMBL" id="PMD58356.1"/>
    </source>
</evidence>
<accession>A0A2J6T5Q9</accession>
<dbReference type="Gene3D" id="3.60.60.10">
    <property type="entry name" value="Penicillin V Acylase, Chain A"/>
    <property type="match status" value="1"/>
</dbReference>
<dbReference type="GO" id="GO:0017040">
    <property type="term" value="F:N-acylsphingosine amidohydrolase activity"/>
    <property type="evidence" value="ECO:0007669"/>
    <property type="project" value="UniProtKB-EC"/>
</dbReference>
<reference evidence="2 3" key="1">
    <citation type="submission" date="2016-04" db="EMBL/GenBank/DDBJ databases">
        <title>A degradative enzymes factory behind the ericoid mycorrhizal symbiosis.</title>
        <authorList>
            <consortium name="DOE Joint Genome Institute"/>
            <person name="Martino E."/>
            <person name="Morin E."/>
            <person name="Grelet G."/>
            <person name="Kuo A."/>
            <person name="Kohler A."/>
            <person name="Daghino S."/>
            <person name="Barry K."/>
            <person name="Choi C."/>
            <person name="Cichocki N."/>
            <person name="Clum A."/>
            <person name="Copeland A."/>
            <person name="Hainaut M."/>
            <person name="Haridas S."/>
            <person name="Labutti K."/>
            <person name="Lindquist E."/>
            <person name="Lipzen A."/>
            <person name="Khouja H.-R."/>
            <person name="Murat C."/>
            <person name="Ohm R."/>
            <person name="Olson A."/>
            <person name="Spatafora J."/>
            <person name="Veneault-Fourrey C."/>
            <person name="Henrissat B."/>
            <person name="Grigoriev I."/>
            <person name="Martin F."/>
            <person name="Perotto S."/>
        </authorList>
    </citation>
    <scope>NUCLEOTIDE SEQUENCE [LARGE SCALE GENOMIC DNA]</scope>
    <source>
        <strain evidence="2 3">E</strain>
    </source>
</reference>
<dbReference type="Gene3D" id="1.10.10.2120">
    <property type="match status" value="1"/>
</dbReference>
<gene>
    <name evidence="2" type="ORF">K444DRAFT_664458</name>
</gene>
<dbReference type="InParanoid" id="A0A2J6T5Q9"/>
<organism evidence="2 3">
    <name type="scientific">Hyaloscypha bicolor E</name>
    <dbReference type="NCBI Taxonomy" id="1095630"/>
    <lineage>
        <taxon>Eukaryota</taxon>
        <taxon>Fungi</taxon>
        <taxon>Dikarya</taxon>
        <taxon>Ascomycota</taxon>
        <taxon>Pezizomycotina</taxon>
        <taxon>Leotiomycetes</taxon>
        <taxon>Helotiales</taxon>
        <taxon>Hyaloscyphaceae</taxon>
        <taxon>Hyaloscypha</taxon>
        <taxon>Hyaloscypha bicolor</taxon>
    </lineage>
</organism>
<evidence type="ECO:0000313" key="3">
    <source>
        <dbReference type="Proteomes" id="UP000235371"/>
    </source>
</evidence>
<dbReference type="GeneID" id="36595039"/>
<dbReference type="PANTHER" id="PTHR28583">
    <property type="entry name" value="ACID AMIDASE"/>
    <property type="match status" value="1"/>
</dbReference>